<feature type="transmembrane region" description="Helical" evidence="6">
    <location>
        <begin position="88"/>
        <end position="109"/>
    </location>
</feature>
<dbReference type="Pfam" id="PF07690">
    <property type="entry name" value="MFS_1"/>
    <property type="match status" value="1"/>
</dbReference>
<accession>A0A1G4THB0</accession>
<dbReference type="AlphaFoldDB" id="A0A1G4THB0"/>
<dbReference type="InterPro" id="IPR011701">
    <property type="entry name" value="MFS"/>
</dbReference>
<name>A0A1G4THB0_9BACL</name>
<dbReference type="InterPro" id="IPR036259">
    <property type="entry name" value="MFS_trans_sf"/>
</dbReference>
<reference evidence="8" key="1">
    <citation type="submission" date="2016-10" db="EMBL/GenBank/DDBJ databases">
        <authorList>
            <person name="Varghese N."/>
            <person name="Submissions S."/>
        </authorList>
    </citation>
    <scope>NUCLEOTIDE SEQUENCE [LARGE SCALE GENOMIC DNA]</scope>
    <source>
        <strain evidence="8">CGMCC 1.8946</strain>
    </source>
</reference>
<keyword evidence="5 6" id="KW-0472">Membrane</keyword>
<dbReference type="GO" id="GO:0022857">
    <property type="term" value="F:transmembrane transporter activity"/>
    <property type="evidence" value="ECO:0007669"/>
    <property type="project" value="InterPro"/>
</dbReference>
<proteinExistence type="predicted"/>
<dbReference type="PANTHER" id="PTHR23513">
    <property type="entry name" value="INTEGRAL MEMBRANE EFFLUX PROTEIN-RELATED"/>
    <property type="match status" value="1"/>
</dbReference>
<dbReference type="RefSeq" id="WP_090676019.1">
    <property type="nucleotide sequence ID" value="NZ_FMTT01000053.1"/>
</dbReference>
<feature type="transmembrane region" description="Helical" evidence="6">
    <location>
        <begin position="121"/>
        <end position="138"/>
    </location>
</feature>
<dbReference type="Proteomes" id="UP000198601">
    <property type="component" value="Unassembled WGS sequence"/>
</dbReference>
<evidence type="ECO:0008006" key="9">
    <source>
        <dbReference type="Google" id="ProtNLM"/>
    </source>
</evidence>
<sequence>MVIVLVALFIAMLLAFWIKDHTDVDSKTSNDKVSKWSQFAEGWKISFQDKKTRTVFMVDAIDTIGGTAWIGAFVLAFCVQVLHKDESWWGIMNGSFFAGSILGGMLVVSISKYFKNRKFPLMLWGLGIYAIIAGIFAFNINPFVAMALMFLMGPPIQVTAVIRKTLLQENVQEEKLPKVMSCLEVVNNVVFSTSLLSLGWVADTFGITVIYIIAAVATIVSVAIGILARSNFIEQKAEVLQREAMRY</sequence>
<evidence type="ECO:0000313" key="7">
    <source>
        <dbReference type="EMBL" id="SCW80863.1"/>
    </source>
</evidence>
<evidence type="ECO:0000313" key="8">
    <source>
        <dbReference type="Proteomes" id="UP000198601"/>
    </source>
</evidence>
<keyword evidence="8" id="KW-1185">Reference proteome</keyword>
<evidence type="ECO:0000256" key="4">
    <source>
        <dbReference type="ARBA" id="ARBA00022989"/>
    </source>
</evidence>
<dbReference type="GO" id="GO:0005886">
    <property type="term" value="C:plasma membrane"/>
    <property type="evidence" value="ECO:0007669"/>
    <property type="project" value="UniProtKB-SubCell"/>
</dbReference>
<organism evidence="7 8">
    <name type="scientific">Paenibacillus tianmuensis</name>
    <dbReference type="NCBI Taxonomy" id="624147"/>
    <lineage>
        <taxon>Bacteria</taxon>
        <taxon>Bacillati</taxon>
        <taxon>Bacillota</taxon>
        <taxon>Bacilli</taxon>
        <taxon>Bacillales</taxon>
        <taxon>Paenibacillaceae</taxon>
        <taxon>Paenibacillus</taxon>
    </lineage>
</organism>
<dbReference type="PANTHER" id="PTHR23513:SF19">
    <property type="entry name" value="MAJOR FACILITATOR SUPERFAMILY (MFS) PROFILE DOMAIN-CONTAINING PROTEIN"/>
    <property type="match status" value="1"/>
</dbReference>
<comment type="subcellular location">
    <subcellularLocation>
        <location evidence="1">Cell membrane</location>
        <topology evidence="1">Multi-pass membrane protein</topology>
    </subcellularLocation>
</comment>
<keyword evidence="2" id="KW-1003">Cell membrane</keyword>
<dbReference type="SUPFAM" id="SSF103473">
    <property type="entry name" value="MFS general substrate transporter"/>
    <property type="match status" value="1"/>
</dbReference>
<dbReference type="Gene3D" id="1.20.1250.20">
    <property type="entry name" value="MFS general substrate transporter like domains"/>
    <property type="match status" value="1"/>
</dbReference>
<dbReference type="STRING" id="624147.SAMN04487970_10532"/>
<feature type="transmembrane region" description="Helical" evidence="6">
    <location>
        <begin position="182"/>
        <end position="202"/>
    </location>
</feature>
<gene>
    <name evidence="7" type="ORF">SAMN04487970_10532</name>
</gene>
<keyword evidence="3 6" id="KW-0812">Transmembrane</keyword>
<evidence type="ECO:0000256" key="5">
    <source>
        <dbReference type="ARBA" id="ARBA00023136"/>
    </source>
</evidence>
<evidence type="ECO:0000256" key="6">
    <source>
        <dbReference type="SAM" id="Phobius"/>
    </source>
</evidence>
<evidence type="ECO:0000256" key="3">
    <source>
        <dbReference type="ARBA" id="ARBA00022692"/>
    </source>
</evidence>
<dbReference type="EMBL" id="FMTT01000053">
    <property type="protein sequence ID" value="SCW80863.1"/>
    <property type="molecule type" value="Genomic_DNA"/>
</dbReference>
<protein>
    <recommendedName>
        <fullName evidence="9">Major Facilitator Superfamily protein</fullName>
    </recommendedName>
</protein>
<evidence type="ECO:0000256" key="2">
    <source>
        <dbReference type="ARBA" id="ARBA00022475"/>
    </source>
</evidence>
<keyword evidence="4 6" id="KW-1133">Transmembrane helix</keyword>
<feature type="transmembrane region" description="Helical" evidence="6">
    <location>
        <begin position="208"/>
        <end position="228"/>
    </location>
</feature>
<evidence type="ECO:0000256" key="1">
    <source>
        <dbReference type="ARBA" id="ARBA00004651"/>
    </source>
</evidence>